<dbReference type="Pfam" id="PF08309">
    <property type="entry name" value="LVIVD"/>
    <property type="match status" value="3"/>
</dbReference>
<comment type="caution">
    <text evidence="2">The sequence shown here is derived from an EMBL/GenBank/DDBJ whole genome shotgun (WGS) entry which is preliminary data.</text>
</comment>
<proteinExistence type="predicted"/>
<feature type="chain" id="PRO_5024441662" description="LVIVD repeat-containing protein" evidence="1">
    <location>
        <begin position="21"/>
        <end position="417"/>
    </location>
</feature>
<dbReference type="EMBL" id="VNIK02000004">
    <property type="protein sequence ID" value="KAB5489463.1"/>
    <property type="molecule type" value="Genomic_DNA"/>
</dbReference>
<evidence type="ECO:0000313" key="3">
    <source>
        <dbReference type="Proteomes" id="UP000319204"/>
    </source>
</evidence>
<keyword evidence="1" id="KW-0732">Signal</keyword>
<accession>A0A5N5ITD1</accession>
<evidence type="ECO:0008006" key="4">
    <source>
        <dbReference type="Google" id="ProtNLM"/>
    </source>
</evidence>
<keyword evidence="3" id="KW-1185">Reference proteome</keyword>
<evidence type="ECO:0000256" key="1">
    <source>
        <dbReference type="SAM" id="SignalP"/>
    </source>
</evidence>
<name>A0A5N5ITD1_9FLAO</name>
<dbReference type="AlphaFoldDB" id="A0A5N5ITD1"/>
<dbReference type="PROSITE" id="PS51257">
    <property type="entry name" value="PROKAR_LIPOPROTEIN"/>
    <property type="match status" value="1"/>
</dbReference>
<dbReference type="InterPro" id="IPR013211">
    <property type="entry name" value="LVIVD"/>
</dbReference>
<sequence>MKKKILLLPFMALLFLVSCTDDDSSDKYADYIVARPLVMSKAEFANSVDIIAPRPIEESGKVYTYKDYIFVNDKYQGIHVIDNRNPQQPVKIGFINIPGNVDISVKDDYLFADSLADLVVIDISDIENIALVNRLENVLQGGMMFPFEANIIEDVEYDYQNDIIVGWTTTTERRLISEVEKSGWGFFTNDMVAMESASGGTTGQGGSLARFKIVEDYLYAVDSHNINVFNISDMDNPQALEDVYAGFDIETIFYNGNYLFLGSMRGMYIYDITDPAAPSKVSEFEHGTACDPVVVDGDYAYVTLRGGNMCGATESGLFIVDISDIANPELAVQYPMDEPYGLGIREEKLFVCDGSSGLKVYDKTDINDLKELNHFEDIITFDVIPLENHLIMVGDGILYQYEYLDSGIKLISQIGLN</sequence>
<feature type="signal peptide" evidence="1">
    <location>
        <begin position="1"/>
        <end position="20"/>
    </location>
</feature>
<dbReference type="OrthoDB" id="1521841at2"/>
<organism evidence="2 3">
    <name type="scientific">Flagellimonas hadalis</name>
    <dbReference type="NCBI Taxonomy" id="2597517"/>
    <lineage>
        <taxon>Bacteria</taxon>
        <taxon>Pseudomonadati</taxon>
        <taxon>Bacteroidota</taxon>
        <taxon>Flavobacteriia</taxon>
        <taxon>Flavobacteriales</taxon>
        <taxon>Flavobacteriaceae</taxon>
        <taxon>Flagellimonas</taxon>
    </lineage>
</organism>
<dbReference type="Proteomes" id="UP000319204">
    <property type="component" value="Unassembled WGS sequence"/>
</dbReference>
<reference evidence="2" key="1">
    <citation type="submission" date="2019-10" db="EMBL/GenBank/DDBJ databases">
        <title>Muricauda hadale sp. nov., a piezophilic bacterium isolated from hadopelagic water of the Mariana Trench.</title>
        <authorList>
            <person name="Wei Y."/>
        </authorList>
    </citation>
    <scope>NUCLEOTIDE SEQUENCE [LARGE SCALE GENOMIC DNA]</scope>
    <source>
        <strain evidence="2">MT-229</strain>
    </source>
</reference>
<dbReference type="SUPFAM" id="SSF101908">
    <property type="entry name" value="Putative isomerase YbhE"/>
    <property type="match status" value="1"/>
</dbReference>
<evidence type="ECO:0000313" key="2">
    <source>
        <dbReference type="EMBL" id="KAB5489463.1"/>
    </source>
</evidence>
<dbReference type="RefSeq" id="WP_151890133.1">
    <property type="nucleotide sequence ID" value="NZ_VNIK02000004.1"/>
</dbReference>
<gene>
    <name evidence="2" type="ORF">FOT42_008445</name>
</gene>
<protein>
    <recommendedName>
        <fullName evidence="4">LVIVD repeat-containing protein</fullName>
    </recommendedName>
</protein>